<proteinExistence type="predicted"/>
<dbReference type="AlphaFoldDB" id="A0A0C6FXG7"/>
<gene>
    <name evidence="1" type="ORF">Maq22A_c25670</name>
</gene>
<dbReference type="PANTHER" id="PTHR12910">
    <property type="entry name" value="NADH-UBIQUINONE OXIDOREDUCTASE SUBUNIT B17.2"/>
    <property type="match status" value="1"/>
</dbReference>
<dbReference type="PANTHER" id="PTHR12910:SF2">
    <property type="entry name" value="NADH DEHYDROGENASE [UBIQUINONE] 1 ALPHA SUBCOMPLEX SUBUNIT 12"/>
    <property type="match status" value="1"/>
</dbReference>
<dbReference type="GO" id="GO:0045271">
    <property type="term" value="C:respiratory chain complex I"/>
    <property type="evidence" value="ECO:0007669"/>
    <property type="project" value="InterPro"/>
</dbReference>
<dbReference type="EMBL" id="AP014704">
    <property type="protein sequence ID" value="BAQ48015.1"/>
    <property type="molecule type" value="Genomic_DNA"/>
</dbReference>
<dbReference type="NCBIfam" id="NF006040">
    <property type="entry name" value="PRK08183.1"/>
    <property type="match status" value="1"/>
</dbReference>
<name>A0A0C6FXG7_9HYPH</name>
<dbReference type="Proteomes" id="UP000061432">
    <property type="component" value="Chromosome"/>
</dbReference>
<reference evidence="1 2" key="1">
    <citation type="journal article" date="2015" name="Genome Announc.">
        <title>Complete Genome Sequence of Methylobacterium aquaticum Strain 22A, Isolated from Racomitrium japonicum Moss.</title>
        <authorList>
            <person name="Tani A."/>
            <person name="Ogura Y."/>
            <person name="Hayashi T."/>
            <person name="Kimbara K."/>
        </authorList>
    </citation>
    <scope>NUCLEOTIDE SEQUENCE [LARGE SCALE GENOMIC DNA]</scope>
    <source>
        <strain evidence="1 2">MA-22A</strain>
    </source>
</reference>
<dbReference type="InterPro" id="IPR007763">
    <property type="entry name" value="NDUFA12"/>
</dbReference>
<sequence>MALKDTLLRIFTWWSGSTVSLEFYTKRRGSFVGEDELGNRYYRAQGPLIDASVGSERRWVIYNGYADASKVPPGWRGWLCHATDVPPSEETYVPREWQKPHEENLTGTVAAYRPRGSQLSYGQRPAATGDYVPWVPGE</sequence>
<reference evidence="2" key="2">
    <citation type="submission" date="2015-01" db="EMBL/GenBank/DDBJ databases">
        <title>Complete genome sequence of Methylobacterium aquaticum strain 22A.</title>
        <authorList>
            <person name="Tani A."/>
            <person name="Ogura Y."/>
            <person name="Hayashi T."/>
        </authorList>
    </citation>
    <scope>NUCLEOTIDE SEQUENCE [LARGE SCALE GENOMIC DNA]</scope>
    <source>
        <strain evidence="2">MA-22A</strain>
    </source>
</reference>
<evidence type="ECO:0000313" key="2">
    <source>
        <dbReference type="Proteomes" id="UP000061432"/>
    </source>
</evidence>
<keyword evidence="1" id="KW-0560">Oxidoreductase</keyword>
<accession>A0A0C6FXG7</accession>
<dbReference type="STRING" id="270351.Maq22A_c25670"/>
<dbReference type="RefSeq" id="WP_082742672.1">
    <property type="nucleotide sequence ID" value="NZ_AP014704.1"/>
</dbReference>
<protein>
    <submittedName>
        <fullName evidence="1">NADH dehydrogenase</fullName>
        <ecNumber evidence="1">1.6.99.3</ecNumber>
    </submittedName>
</protein>
<dbReference type="PATRIC" id="fig|270351.10.peg.4919"/>
<evidence type="ECO:0000313" key="1">
    <source>
        <dbReference type="EMBL" id="BAQ48015.1"/>
    </source>
</evidence>
<dbReference type="GO" id="GO:0006979">
    <property type="term" value="P:response to oxidative stress"/>
    <property type="evidence" value="ECO:0007669"/>
    <property type="project" value="TreeGrafter"/>
</dbReference>
<dbReference type="GO" id="GO:0016491">
    <property type="term" value="F:oxidoreductase activity"/>
    <property type="evidence" value="ECO:0007669"/>
    <property type="project" value="UniProtKB-KW"/>
</dbReference>
<organism evidence="1 2">
    <name type="scientific">Methylobacterium aquaticum</name>
    <dbReference type="NCBI Taxonomy" id="270351"/>
    <lineage>
        <taxon>Bacteria</taxon>
        <taxon>Pseudomonadati</taxon>
        <taxon>Pseudomonadota</taxon>
        <taxon>Alphaproteobacteria</taxon>
        <taxon>Hyphomicrobiales</taxon>
        <taxon>Methylobacteriaceae</taxon>
        <taxon>Methylobacterium</taxon>
    </lineage>
</organism>
<dbReference type="Pfam" id="PF05071">
    <property type="entry name" value="NDUFA12"/>
    <property type="match status" value="1"/>
</dbReference>
<dbReference type="KEGG" id="maqu:Maq22A_c25670"/>
<dbReference type="OrthoDB" id="9795340at2"/>
<dbReference type="EC" id="1.6.99.3" evidence="1"/>